<organism evidence="1 2">
    <name type="scientific">[Candida] jaroonii</name>
    <dbReference type="NCBI Taxonomy" id="467808"/>
    <lineage>
        <taxon>Eukaryota</taxon>
        <taxon>Fungi</taxon>
        <taxon>Dikarya</taxon>
        <taxon>Ascomycota</taxon>
        <taxon>Saccharomycotina</taxon>
        <taxon>Pichiomycetes</taxon>
        <taxon>Debaryomycetaceae</taxon>
        <taxon>Yamadazyma</taxon>
    </lineage>
</organism>
<comment type="caution">
    <text evidence="1">The sequence shown here is derived from an EMBL/GenBank/DDBJ whole genome shotgun (WGS) entry which is preliminary data.</text>
</comment>
<gene>
    <name evidence="1" type="ORF">CLIB1444_02S06546</name>
</gene>
<proteinExistence type="predicted"/>
<name>A0ACA9Y3G6_9ASCO</name>
<reference evidence="1" key="1">
    <citation type="submission" date="2022-06" db="EMBL/GenBank/DDBJ databases">
        <authorList>
            <person name="Legras J.-L."/>
            <person name="Devillers H."/>
            <person name="Grondin C."/>
        </authorList>
    </citation>
    <scope>NUCLEOTIDE SEQUENCE</scope>
    <source>
        <strain evidence="1">CLIB 1444</strain>
    </source>
</reference>
<dbReference type="EMBL" id="CALSDN010000002">
    <property type="protein sequence ID" value="CAH6719353.1"/>
    <property type="molecule type" value="Genomic_DNA"/>
</dbReference>
<evidence type="ECO:0000313" key="1">
    <source>
        <dbReference type="EMBL" id="CAH6719353.1"/>
    </source>
</evidence>
<accession>A0ACA9Y3G6</accession>
<dbReference type="Proteomes" id="UP001152531">
    <property type="component" value="Unassembled WGS sequence"/>
</dbReference>
<evidence type="ECO:0000313" key="2">
    <source>
        <dbReference type="Proteomes" id="UP001152531"/>
    </source>
</evidence>
<protein>
    <submittedName>
        <fullName evidence="1">Uncharacterized protein</fullName>
    </submittedName>
</protein>
<keyword evidence="2" id="KW-1185">Reference proteome</keyword>
<sequence>MYDTFDEKYHALQNRSPDAENHFVYVVLSTKIVCRPTCSARLALRKNIDFYDCVQSAIKDGFRPCKRCKPETVKDWNPQRVLVLKIMEQITNMVFQGKSEKDLNLGKLAKQFTVSKWHMLRVFKRYTGKTPLQYFMHVRDHGSFVDIPMIETKKSYINKQLESLLGDTGNGELVGEWKLGSNGDLEFLLPSNVSSI</sequence>